<protein>
    <recommendedName>
        <fullName evidence="1">Rhamnogalacturonase A/B/Epimerase-like pectate lyase domain-containing protein</fullName>
    </recommendedName>
</protein>
<keyword evidence="3" id="KW-1185">Reference proteome</keyword>
<evidence type="ECO:0000313" key="2">
    <source>
        <dbReference type="EMBL" id="ORA38111.1"/>
    </source>
</evidence>
<dbReference type="InterPro" id="IPR011050">
    <property type="entry name" value="Pectin_lyase_fold/virulence"/>
</dbReference>
<organism evidence="2 3">
    <name type="scientific">Mycobacterium aquaticum</name>
    <dbReference type="NCBI Taxonomy" id="1927124"/>
    <lineage>
        <taxon>Bacteria</taxon>
        <taxon>Bacillati</taxon>
        <taxon>Actinomycetota</taxon>
        <taxon>Actinomycetes</taxon>
        <taxon>Mycobacteriales</taxon>
        <taxon>Mycobacteriaceae</taxon>
        <taxon>Mycobacterium</taxon>
    </lineage>
</organism>
<comment type="caution">
    <text evidence="2">The sequence shown here is derived from an EMBL/GenBank/DDBJ whole genome shotgun (WGS) entry which is preliminary data.</text>
</comment>
<dbReference type="InterPro" id="IPR024535">
    <property type="entry name" value="RHGA/B-epi-like_pectate_lyase"/>
</dbReference>
<evidence type="ECO:0000313" key="3">
    <source>
        <dbReference type="Proteomes" id="UP000192448"/>
    </source>
</evidence>
<feature type="domain" description="Rhamnogalacturonase A/B/Epimerase-like pectate lyase" evidence="1">
    <location>
        <begin position="6"/>
        <end position="77"/>
    </location>
</feature>
<dbReference type="Proteomes" id="UP000192448">
    <property type="component" value="Unassembled WGS sequence"/>
</dbReference>
<dbReference type="Pfam" id="PF12708">
    <property type="entry name" value="Pect-lyase_RHGA_epim"/>
    <property type="match status" value="1"/>
</dbReference>
<dbReference type="SUPFAM" id="SSF51126">
    <property type="entry name" value="Pectin lyase-like"/>
    <property type="match status" value="1"/>
</dbReference>
<accession>A0A1X0B706</accession>
<dbReference type="EMBL" id="MVHF01000004">
    <property type="protein sequence ID" value="ORA38111.1"/>
    <property type="molecule type" value="Genomic_DNA"/>
</dbReference>
<dbReference type="AlphaFoldDB" id="A0A1X0B706"/>
<proteinExistence type="predicted"/>
<sequence length="462" mass="48729">MELTSFVNVKARAYGAKGDGTTDDTTALNNAKAAAVAAGLPLYIPKGTYKITSTLDWMVNDLVVVTDGSRLSQILQATNNIPVVKVAGEHQHIGGLGLRFASQQTSAQTSGIGMAFGDDAVGSCFASQFYDLRFVNCAIPMAMNPAINTVAGLFSSQFFGMDITSYSISAIDFTGGNDVGAYATGCVFNNTYLGNSSDGTACSSYAIRLRDWDEVVFNQLNIEHGTVNTTDVFGLIRVNNLVVNDLHFEKITSSFNGAALMYLSNSRAVINSGTARFNTFSGSASNPVFRMFGTSKLVVNNWVDNSNTRTTPSRPAIDFGSATNSSALINHMDLGQTTARRTGGDSTDAAIFHDEIATRAPRTASVASSATPSINCDTTDQLNLTALAVPITGITVTGTPRDGQELTIRFKDNGTAQAITHGASFVGTLLTTTVAGKTHVCTYRYDAAAAKWAGTIANTAGY</sequence>
<name>A0A1X0B706_9MYCO</name>
<evidence type="ECO:0000259" key="1">
    <source>
        <dbReference type="Pfam" id="PF12708"/>
    </source>
</evidence>
<gene>
    <name evidence="2" type="ORF">BST13_05810</name>
</gene>
<dbReference type="InterPro" id="IPR012334">
    <property type="entry name" value="Pectin_lyas_fold"/>
</dbReference>
<dbReference type="Gene3D" id="2.160.20.10">
    <property type="entry name" value="Single-stranded right-handed beta-helix, Pectin lyase-like"/>
    <property type="match status" value="1"/>
</dbReference>
<dbReference type="STRING" id="1927124.BST13_05810"/>
<reference evidence="2 3" key="1">
    <citation type="submission" date="2017-02" db="EMBL/GenBank/DDBJ databases">
        <title>The new phylogeny of genus Mycobacterium.</title>
        <authorList>
            <person name="Tortoli E."/>
            <person name="Trovato A."/>
            <person name="Cirillo D.M."/>
        </authorList>
    </citation>
    <scope>NUCLEOTIDE SEQUENCE [LARGE SCALE GENOMIC DNA]</scope>
    <source>
        <strain evidence="2 3">RW6</strain>
    </source>
</reference>